<protein>
    <submittedName>
        <fullName evidence="1">Uncharacterized protein</fullName>
    </submittedName>
</protein>
<evidence type="ECO:0000313" key="2">
    <source>
        <dbReference type="Proteomes" id="UP000001072"/>
    </source>
</evidence>
<sequence length="102" mass="11839">MAEWVNVQGLDIPDDRLPIALGQVYLPRNLHKFLRIKDREEVTATHGEILQLITCFHPSTHISGNISNPQSVIVMFQWLVLPWILSFESMDYETNIMKFSNE</sequence>
<evidence type="ECO:0000313" key="1">
    <source>
        <dbReference type="EMBL" id="EGG06586.1"/>
    </source>
</evidence>
<dbReference type="EMBL" id="GL883107">
    <property type="protein sequence ID" value="EGG06586.1"/>
    <property type="molecule type" value="Genomic_DNA"/>
</dbReference>
<accession>F4RLS1</accession>
<dbReference type="InParanoid" id="F4RLS1"/>
<dbReference type="OrthoDB" id="10328669at2759"/>
<dbReference type="VEuPathDB" id="FungiDB:MELLADRAFT_106519"/>
<dbReference type="HOGENOM" id="CLU_2278078_0_0_1"/>
<dbReference type="AlphaFoldDB" id="F4RLS1"/>
<dbReference type="Proteomes" id="UP000001072">
    <property type="component" value="Unassembled WGS sequence"/>
</dbReference>
<gene>
    <name evidence="1" type="ORF">MELLADRAFT_106519</name>
</gene>
<name>F4RLS1_MELLP</name>
<dbReference type="KEGG" id="mlr:MELLADRAFT_106519"/>
<reference evidence="2" key="1">
    <citation type="journal article" date="2011" name="Proc. Natl. Acad. Sci. U.S.A.">
        <title>Obligate biotrophy features unraveled by the genomic analysis of rust fungi.</title>
        <authorList>
            <person name="Duplessis S."/>
            <person name="Cuomo C.A."/>
            <person name="Lin Y.-C."/>
            <person name="Aerts A."/>
            <person name="Tisserant E."/>
            <person name="Veneault-Fourrey C."/>
            <person name="Joly D.L."/>
            <person name="Hacquard S."/>
            <person name="Amselem J."/>
            <person name="Cantarel B.L."/>
            <person name="Chiu R."/>
            <person name="Coutinho P.M."/>
            <person name="Feau N."/>
            <person name="Field M."/>
            <person name="Frey P."/>
            <person name="Gelhaye E."/>
            <person name="Goldberg J."/>
            <person name="Grabherr M.G."/>
            <person name="Kodira C.D."/>
            <person name="Kohler A."/>
            <person name="Kuees U."/>
            <person name="Lindquist E.A."/>
            <person name="Lucas S.M."/>
            <person name="Mago R."/>
            <person name="Mauceli E."/>
            <person name="Morin E."/>
            <person name="Murat C."/>
            <person name="Pangilinan J.L."/>
            <person name="Park R."/>
            <person name="Pearson M."/>
            <person name="Quesneville H."/>
            <person name="Rouhier N."/>
            <person name="Sakthikumar S."/>
            <person name="Salamov A.A."/>
            <person name="Schmutz J."/>
            <person name="Selles B."/>
            <person name="Shapiro H."/>
            <person name="Tanguay P."/>
            <person name="Tuskan G.A."/>
            <person name="Henrissat B."/>
            <person name="Van de Peer Y."/>
            <person name="Rouze P."/>
            <person name="Ellis J.G."/>
            <person name="Dodds P.N."/>
            <person name="Schein J.E."/>
            <person name="Zhong S."/>
            <person name="Hamelin R.C."/>
            <person name="Grigoriev I.V."/>
            <person name="Szabo L.J."/>
            <person name="Martin F."/>
        </authorList>
    </citation>
    <scope>NUCLEOTIDE SEQUENCE [LARGE SCALE GENOMIC DNA]</scope>
    <source>
        <strain evidence="2">98AG31 / pathotype 3-4-7</strain>
    </source>
</reference>
<dbReference type="GeneID" id="18922911"/>
<proteinExistence type="predicted"/>
<dbReference type="RefSeq" id="XP_007410026.1">
    <property type="nucleotide sequence ID" value="XM_007409964.1"/>
</dbReference>
<organism evidence="2">
    <name type="scientific">Melampsora larici-populina (strain 98AG31 / pathotype 3-4-7)</name>
    <name type="common">Poplar leaf rust fungus</name>
    <dbReference type="NCBI Taxonomy" id="747676"/>
    <lineage>
        <taxon>Eukaryota</taxon>
        <taxon>Fungi</taxon>
        <taxon>Dikarya</taxon>
        <taxon>Basidiomycota</taxon>
        <taxon>Pucciniomycotina</taxon>
        <taxon>Pucciniomycetes</taxon>
        <taxon>Pucciniales</taxon>
        <taxon>Melampsoraceae</taxon>
        <taxon>Melampsora</taxon>
    </lineage>
</organism>
<keyword evidence="2" id="KW-1185">Reference proteome</keyword>